<keyword evidence="3 5" id="KW-0378">Hydrolase</keyword>
<evidence type="ECO:0000256" key="1">
    <source>
        <dbReference type="ARBA" id="ARBA00005964"/>
    </source>
</evidence>
<comment type="similarity">
    <text evidence="1 5">Belongs to the type-B carboxylesterase/lipase family.</text>
</comment>
<evidence type="ECO:0000256" key="5">
    <source>
        <dbReference type="RuleBase" id="RU361235"/>
    </source>
</evidence>
<name>A0A226DW05_FOLCA</name>
<gene>
    <name evidence="7" type="ORF">Fcan01_17387</name>
</gene>
<dbReference type="PANTHER" id="PTHR11559">
    <property type="entry name" value="CARBOXYLESTERASE"/>
    <property type="match status" value="1"/>
</dbReference>
<dbReference type="PROSITE" id="PS00122">
    <property type="entry name" value="CARBOXYLESTERASE_B_1"/>
    <property type="match status" value="1"/>
</dbReference>
<evidence type="ECO:0000256" key="3">
    <source>
        <dbReference type="ARBA" id="ARBA00022801"/>
    </source>
</evidence>
<keyword evidence="2" id="KW-0719">Serine esterase</keyword>
<organism evidence="7 8">
    <name type="scientific">Folsomia candida</name>
    <name type="common">Springtail</name>
    <dbReference type="NCBI Taxonomy" id="158441"/>
    <lineage>
        <taxon>Eukaryota</taxon>
        <taxon>Metazoa</taxon>
        <taxon>Ecdysozoa</taxon>
        <taxon>Arthropoda</taxon>
        <taxon>Hexapoda</taxon>
        <taxon>Collembola</taxon>
        <taxon>Entomobryomorpha</taxon>
        <taxon>Isotomoidea</taxon>
        <taxon>Isotomidae</taxon>
        <taxon>Proisotominae</taxon>
        <taxon>Folsomia</taxon>
    </lineage>
</organism>
<dbReference type="EMBL" id="LNIX01000012">
    <property type="protein sequence ID" value="OXA48386.1"/>
    <property type="molecule type" value="Genomic_DNA"/>
</dbReference>
<feature type="chain" id="PRO_5011835469" description="Carboxylic ester hydrolase" evidence="5">
    <location>
        <begin position="20"/>
        <end position="581"/>
    </location>
</feature>
<comment type="caution">
    <text evidence="7">The sequence shown here is derived from an EMBL/GenBank/DDBJ whole genome shotgun (WGS) entry which is preliminary data.</text>
</comment>
<dbReference type="OrthoDB" id="19653at2759"/>
<dbReference type="GO" id="GO:0052689">
    <property type="term" value="F:carboxylic ester hydrolase activity"/>
    <property type="evidence" value="ECO:0007669"/>
    <property type="project" value="UniProtKB-KW"/>
</dbReference>
<dbReference type="SUPFAM" id="SSF53474">
    <property type="entry name" value="alpha/beta-Hydrolases"/>
    <property type="match status" value="1"/>
</dbReference>
<keyword evidence="5" id="KW-0732">Signal</keyword>
<keyword evidence="8" id="KW-1185">Reference proteome</keyword>
<proteinExistence type="inferred from homology"/>
<evidence type="ECO:0000313" key="7">
    <source>
        <dbReference type="EMBL" id="OXA48386.1"/>
    </source>
</evidence>
<dbReference type="OMA" id="THLRMAN"/>
<sequence>MWQNFIFLILQLFLPCVLCIEITLEPTPPFAETKSGWVEGYIQKTVGGHQIVAFEGIKYAEAPTGQLRFRDPVPVKPWTGIFEAVKKSPACLQLDMPKFMYLHGTEDCLFLNVYTPVFTDAIPPDPAKKSRLVGKLPVLIYIHGGGYIYGRSSEIGAAYLLNKQNVILVTINYRLGVLGFFTTGDDEASGNWGMKDQALAIKWVVKNIKNFGGDPQRITLVGNSAGAASVGLHMVSPQSKDLFQRAILESGSQFTIWAVQNETYSSSLVVAREMGCHKGGNSAAMVSCLRAKDADWMVGRSIKAWRMLLLSRLPFGPVVESVWTKSLFLTEAPEVSYRNGRVSRVPMIVGLNKDEGSIFAAGIQFYPGYRTHTNLNWNCVIPYALSFEDRTTAQNAGHVAQKIKTYYLGKDPKITFRNRNKWMKFFGDRLIVQGVHAIMEQHSKIAPTYGYMFSYAGERSIVQTSGLNRDNWGVAHTNEMLYLYNNTKQFPNMNETSKDFKVSETLVNLWTSFAEAGIPSLHESDYRSPAKIWKPISPTAMKLLEINSVNQVPRMIKFPQDISERVEFWKSLGLRGDPVFP</sequence>
<dbReference type="Proteomes" id="UP000198287">
    <property type="component" value="Unassembled WGS sequence"/>
</dbReference>
<accession>A0A226DW05</accession>
<dbReference type="InterPro" id="IPR002018">
    <property type="entry name" value="CarbesteraseB"/>
</dbReference>
<reference evidence="7 8" key="1">
    <citation type="submission" date="2015-12" db="EMBL/GenBank/DDBJ databases">
        <title>The genome of Folsomia candida.</title>
        <authorList>
            <person name="Faddeeva A."/>
            <person name="Derks M.F."/>
            <person name="Anvar Y."/>
            <person name="Smit S."/>
            <person name="Van Straalen N."/>
            <person name="Roelofs D."/>
        </authorList>
    </citation>
    <scope>NUCLEOTIDE SEQUENCE [LARGE SCALE GENOMIC DNA]</scope>
    <source>
        <strain evidence="7 8">VU population</strain>
        <tissue evidence="7">Whole body</tissue>
    </source>
</reference>
<dbReference type="Gene3D" id="3.40.50.1820">
    <property type="entry name" value="alpha/beta hydrolase"/>
    <property type="match status" value="1"/>
</dbReference>
<protein>
    <recommendedName>
        <fullName evidence="5">Carboxylic ester hydrolase</fullName>
        <ecNumber evidence="5">3.1.1.-</ecNumber>
    </recommendedName>
</protein>
<evidence type="ECO:0000313" key="8">
    <source>
        <dbReference type="Proteomes" id="UP000198287"/>
    </source>
</evidence>
<dbReference type="Pfam" id="PF00135">
    <property type="entry name" value="COesterase"/>
    <property type="match status" value="1"/>
</dbReference>
<dbReference type="InterPro" id="IPR050309">
    <property type="entry name" value="Type-B_Carboxylest/Lipase"/>
</dbReference>
<feature type="domain" description="Carboxylesterase type B" evidence="6">
    <location>
        <begin position="29"/>
        <end position="552"/>
    </location>
</feature>
<keyword evidence="4" id="KW-0325">Glycoprotein</keyword>
<feature type="signal peptide" evidence="5">
    <location>
        <begin position="1"/>
        <end position="19"/>
    </location>
</feature>
<dbReference type="EC" id="3.1.1.-" evidence="5"/>
<dbReference type="AlphaFoldDB" id="A0A226DW05"/>
<dbReference type="InterPro" id="IPR019826">
    <property type="entry name" value="Carboxylesterase_B_AS"/>
</dbReference>
<dbReference type="PROSITE" id="PS00941">
    <property type="entry name" value="CARBOXYLESTERASE_B_2"/>
    <property type="match status" value="1"/>
</dbReference>
<evidence type="ECO:0000259" key="6">
    <source>
        <dbReference type="Pfam" id="PF00135"/>
    </source>
</evidence>
<evidence type="ECO:0000256" key="2">
    <source>
        <dbReference type="ARBA" id="ARBA00022487"/>
    </source>
</evidence>
<dbReference type="InterPro" id="IPR029058">
    <property type="entry name" value="AB_hydrolase_fold"/>
</dbReference>
<dbReference type="InterPro" id="IPR019819">
    <property type="entry name" value="Carboxylesterase_B_CS"/>
</dbReference>
<evidence type="ECO:0000256" key="4">
    <source>
        <dbReference type="ARBA" id="ARBA00023180"/>
    </source>
</evidence>